<keyword evidence="3 5" id="KW-1133">Transmembrane helix</keyword>
<dbReference type="RefSeq" id="WP_106614055.1">
    <property type="nucleotide sequence ID" value="NZ_PYAX01000002.1"/>
</dbReference>
<dbReference type="OrthoDB" id="3217869at2"/>
<name>A0A2P8IF01_SACCR</name>
<evidence type="ECO:0000256" key="5">
    <source>
        <dbReference type="SAM" id="Phobius"/>
    </source>
</evidence>
<feature type="transmembrane region" description="Helical" evidence="5">
    <location>
        <begin position="32"/>
        <end position="53"/>
    </location>
</feature>
<organism evidence="6 7">
    <name type="scientific">Saccharothrix carnea</name>
    <dbReference type="NCBI Taxonomy" id="1280637"/>
    <lineage>
        <taxon>Bacteria</taxon>
        <taxon>Bacillati</taxon>
        <taxon>Actinomycetota</taxon>
        <taxon>Actinomycetes</taxon>
        <taxon>Pseudonocardiales</taxon>
        <taxon>Pseudonocardiaceae</taxon>
        <taxon>Saccharothrix</taxon>
    </lineage>
</organism>
<feature type="transmembrane region" description="Helical" evidence="5">
    <location>
        <begin position="263"/>
        <end position="284"/>
    </location>
</feature>
<evidence type="ECO:0000256" key="1">
    <source>
        <dbReference type="ARBA" id="ARBA00004141"/>
    </source>
</evidence>
<evidence type="ECO:0000313" key="7">
    <source>
        <dbReference type="Proteomes" id="UP000241118"/>
    </source>
</evidence>
<dbReference type="InterPro" id="IPR051328">
    <property type="entry name" value="T7SS_ABC-Transporter"/>
</dbReference>
<evidence type="ECO:0000256" key="4">
    <source>
        <dbReference type="ARBA" id="ARBA00023136"/>
    </source>
</evidence>
<feature type="transmembrane region" description="Helical" evidence="5">
    <location>
        <begin position="324"/>
        <end position="344"/>
    </location>
</feature>
<dbReference type="Proteomes" id="UP000241118">
    <property type="component" value="Unassembled WGS sequence"/>
</dbReference>
<evidence type="ECO:0000313" key="6">
    <source>
        <dbReference type="EMBL" id="PSL57034.1"/>
    </source>
</evidence>
<protein>
    <submittedName>
        <fullName evidence="6">Uncharacterized protein DUF3533</fullName>
    </submittedName>
</protein>
<dbReference type="AlphaFoldDB" id="A0A2P8IF01"/>
<gene>
    <name evidence="6" type="ORF">B0I31_10211</name>
</gene>
<comment type="subcellular location">
    <subcellularLocation>
        <location evidence="1">Membrane</location>
        <topology evidence="1">Multi-pass membrane protein</topology>
    </subcellularLocation>
</comment>
<feature type="transmembrane region" description="Helical" evidence="5">
    <location>
        <begin position="171"/>
        <end position="191"/>
    </location>
</feature>
<dbReference type="PANTHER" id="PTHR43077:SF10">
    <property type="entry name" value="TRANSPORT PERMEASE PROTEIN"/>
    <property type="match status" value="1"/>
</dbReference>
<feature type="transmembrane region" description="Helical" evidence="5">
    <location>
        <begin position="203"/>
        <end position="224"/>
    </location>
</feature>
<keyword evidence="7" id="KW-1185">Reference proteome</keyword>
<dbReference type="GO" id="GO:0016020">
    <property type="term" value="C:membrane"/>
    <property type="evidence" value="ECO:0007669"/>
    <property type="project" value="UniProtKB-SubCell"/>
</dbReference>
<accession>A0A2P8IF01</accession>
<dbReference type="PANTHER" id="PTHR43077">
    <property type="entry name" value="TRANSPORT PERMEASE YVFS-RELATED"/>
    <property type="match status" value="1"/>
</dbReference>
<keyword evidence="2 5" id="KW-0812">Transmembrane</keyword>
<feature type="transmembrane region" description="Helical" evidence="5">
    <location>
        <begin position="236"/>
        <end position="256"/>
    </location>
</feature>
<evidence type="ECO:0000256" key="2">
    <source>
        <dbReference type="ARBA" id="ARBA00022692"/>
    </source>
</evidence>
<comment type="caution">
    <text evidence="6">The sequence shown here is derived from an EMBL/GenBank/DDBJ whole genome shotgun (WGS) entry which is preliminary data.</text>
</comment>
<evidence type="ECO:0000256" key="3">
    <source>
        <dbReference type="ARBA" id="ARBA00022989"/>
    </source>
</evidence>
<dbReference type="EMBL" id="PYAX01000002">
    <property type="protein sequence ID" value="PSL57034.1"/>
    <property type="molecule type" value="Genomic_DNA"/>
</dbReference>
<proteinExistence type="predicted"/>
<sequence>MSHAAPTADTGDANRERSRFATELRDALSGRAILLVLGVLALQLGFVLSYIGAFHAPTPHRIPVAVVAPAAVADQLVRQLDELDGEPIRARTADSADQARALVLDRTVDAAVVVDTGGTTDTLLVASASGPAVSDTAAQIAQRVEAARNREVTVEDILPPAAGDGRGLSSFYLALGWIIGGYLVAAILGIAGGARPANTRRTLIRLGALALYAMASGLGGALIVGPVLDALPGHHVQLWLIGALVVFAAGAATVAFQVVLGIAGIGVTILAFVILGNPSAGGAYPAPLLPPFWRAIGPWLPPGAATTAIRNTVYFEGHATTGPLWVLAGYAIGGAVLALVTALLRQRHTAEPSHGRHEPDEPRTT</sequence>
<reference evidence="6 7" key="1">
    <citation type="submission" date="2018-03" db="EMBL/GenBank/DDBJ databases">
        <title>Genomic Encyclopedia of Type Strains, Phase III (KMG-III): the genomes of soil and plant-associated and newly described type strains.</title>
        <authorList>
            <person name="Whitman W."/>
        </authorList>
    </citation>
    <scope>NUCLEOTIDE SEQUENCE [LARGE SCALE GENOMIC DNA]</scope>
    <source>
        <strain evidence="6 7">CGMCC 4.7097</strain>
    </source>
</reference>
<keyword evidence="4 5" id="KW-0472">Membrane</keyword>